<dbReference type="PROSITE" id="PS50082">
    <property type="entry name" value="WD_REPEATS_2"/>
    <property type="match status" value="1"/>
</dbReference>
<proteinExistence type="predicted"/>
<dbReference type="InterPro" id="IPR015943">
    <property type="entry name" value="WD40/YVTN_repeat-like_dom_sf"/>
</dbReference>
<reference evidence="3" key="1">
    <citation type="journal article" date="2023" name="bioRxiv">
        <title>Improved chromosome-level genome assembly for marigold (Tagetes erecta).</title>
        <authorList>
            <person name="Jiang F."/>
            <person name="Yuan L."/>
            <person name="Wang S."/>
            <person name="Wang H."/>
            <person name="Xu D."/>
            <person name="Wang A."/>
            <person name="Fan W."/>
        </authorList>
    </citation>
    <scope>NUCLEOTIDE SEQUENCE</scope>
    <source>
        <strain evidence="3">WSJ</strain>
        <tissue evidence="3">Leaf</tissue>
    </source>
</reference>
<evidence type="ECO:0000256" key="1">
    <source>
        <dbReference type="PROSITE-ProRule" id="PRU00221"/>
    </source>
</evidence>
<dbReference type="EMBL" id="JAUHHV010000002">
    <property type="protein sequence ID" value="KAK1433040.1"/>
    <property type="molecule type" value="Genomic_DNA"/>
</dbReference>
<dbReference type="InterPro" id="IPR045160">
    <property type="entry name" value="ATG16"/>
</dbReference>
<comment type="caution">
    <text evidence="3">The sequence shown here is derived from an EMBL/GenBank/DDBJ whole genome shotgun (WGS) entry which is preliminary data.</text>
</comment>
<gene>
    <name evidence="3" type="ORF">QVD17_09946</name>
</gene>
<dbReference type="Gene3D" id="2.130.10.10">
    <property type="entry name" value="YVTN repeat-like/Quinoprotein amine dehydrogenase"/>
    <property type="match status" value="1"/>
</dbReference>
<evidence type="ECO:0000313" key="3">
    <source>
        <dbReference type="EMBL" id="KAK1433040.1"/>
    </source>
</evidence>
<dbReference type="InterPro" id="IPR001680">
    <property type="entry name" value="WD40_rpt"/>
</dbReference>
<feature type="region of interest" description="Disordered" evidence="2">
    <location>
        <begin position="1366"/>
        <end position="1398"/>
    </location>
</feature>
<feature type="region of interest" description="Disordered" evidence="2">
    <location>
        <begin position="1080"/>
        <end position="1110"/>
    </location>
</feature>
<protein>
    <recommendedName>
        <fullName evidence="5">Transducin/WD40 repeat-like superfamily protein</fullName>
    </recommendedName>
</protein>
<dbReference type="PANTHER" id="PTHR19878:SF17">
    <property type="entry name" value="TRANSDUCIN_WD40 REPEAT-LIKE SUPERFAMILY PROTEIN"/>
    <property type="match status" value="1"/>
</dbReference>
<keyword evidence="1" id="KW-0853">WD repeat</keyword>
<accession>A0AAD8L079</accession>
<dbReference type="Proteomes" id="UP001229421">
    <property type="component" value="Unassembled WGS sequence"/>
</dbReference>
<organism evidence="3 4">
    <name type="scientific">Tagetes erecta</name>
    <name type="common">African marigold</name>
    <dbReference type="NCBI Taxonomy" id="13708"/>
    <lineage>
        <taxon>Eukaryota</taxon>
        <taxon>Viridiplantae</taxon>
        <taxon>Streptophyta</taxon>
        <taxon>Embryophyta</taxon>
        <taxon>Tracheophyta</taxon>
        <taxon>Spermatophyta</taxon>
        <taxon>Magnoliopsida</taxon>
        <taxon>eudicotyledons</taxon>
        <taxon>Gunneridae</taxon>
        <taxon>Pentapetalae</taxon>
        <taxon>asterids</taxon>
        <taxon>campanulids</taxon>
        <taxon>Asterales</taxon>
        <taxon>Asteraceae</taxon>
        <taxon>Asteroideae</taxon>
        <taxon>Heliantheae alliance</taxon>
        <taxon>Tageteae</taxon>
        <taxon>Tagetes</taxon>
    </lineage>
</organism>
<dbReference type="SUPFAM" id="SSF50978">
    <property type="entry name" value="WD40 repeat-like"/>
    <property type="match status" value="1"/>
</dbReference>
<dbReference type="FunFam" id="2.130.10.10:FF:000704">
    <property type="entry name" value="Transducin/WD40 repeat-like superfamily protein"/>
    <property type="match status" value="1"/>
</dbReference>
<name>A0AAD8L079_TARER</name>
<dbReference type="SMART" id="SM00320">
    <property type="entry name" value="WD40"/>
    <property type="match status" value="4"/>
</dbReference>
<evidence type="ECO:0000256" key="2">
    <source>
        <dbReference type="SAM" id="MobiDB-lite"/>
    </source>
</evidence>
<dbReference type="GO" id="GO:0000045">
    <property type="term" value="P:autophagosome assembly"/>
    <property type="evidence" value="ECO:0007669"/>
    <property type="project" value="InterPro"/>
</dbReference>
<dbReference type="InterPro" id="IPR036322">
    <property type="entry name" value="WD40_repeat_dom_sf"/>
</dbReference>
<evidence type="ECO:0008006" key="5">
    <source>
        <dbReference type="Google" id="ProtNLM"/>
    </source>
</evidence>
<feature type="repeat" description="WD" evidence="1">
    <location>
        <begin position="241"/>
        <end position="275"/>
    </location>
</feature>
<feature type="compositionally biased region" description="Polar residues" evidence="2">
    <location>
        <begin position="1093"/>
        <end position="1110"/>
    </location>
</feature>
<keyword evidence="4" id="KW-1185">Reference proteome</keyword>
<evidence type="ECO:0000313" key="4">
    <source>
        <dbReference type="Proteomes" id="UP001229421"/>
    </source>
</evidence>
<dbReference type="PANTHER" id="PTHR19878">
    <property type="entry name" value="AUTOPHAGY PROTEIN 16-LIKE"/>
    <property type="match status" value="1"/>
</dbReference>
<sequence>MEWTTVQHLDLRHVGRSSKPFQPHAATFHPTQALVAVAAGTYIIEFDAYTGSKISSINIGAPVVRMSYSPTSGHAVVAILEDCTIRSCDFDTEQTWVLHSPEKKMERITIDTEVYLALTPLQPVVFFGFHRRMSVTVVGTVEGGRAPTKIKTDLKKPIVNLACHPRLAVLYVGYADGLIRAYNIHTYAVLYTLQLDNTIKLMGAGAFAFHPTLEWIFVGDRRGTLLAWDVSTERPIMIGITQVGSQPIISIAWLPVLRILATLSKDGTLQVWKTRVVVNSNRPQVQSNFFEPAAIEQIDIPRILSQQGGETVYPLPKIRSLEVHPKLNLAALMFANMTGSDSARNKAAYTREGRKQLFAVLQSARGSSASVLKEKLQALGSSGILAEHQLQAQLQEHHMKGPSQLTISDIARKAFLFSHFMEGHAKSAPISRLPLITILDTKNYLKDIPVCQPIHLELNFFSKENRVLHYPTRAFYIEGVNLMAYNLSTGAETVYKKLFASMPGHVEFHGKYILHSRKQHLFLIVYEFNGASSEVVLYWENTSSQSSNSKANTIKGRDAAFIGLNDGQFAILDEDKIELSVYTLPGGSSKPAAEKNMIDDQNQYEDLDVSSIKGPLQFTFESEVDRIFSTPIESTLMFACFGDKIGMAKLVHGYSISTSDGPNMSTKGEGKKSIKLKTNEIVLQVHWQETLRGCVAGILTTQRVLIVSADLDILASSSMKFDKGLPTISFISSLLWVGPALMFSTTTAISVLGWDGKVRTILSSSMPNAVLVGTLNDRLLLANPTEINPRQKKGLEIKHCLVGLLEPLLIGYGTMQQNFEQKLDLSEILYQITSRFDSLRITPRSLDILATGAPVCGDLAVSLSQSGPQFTQVLRGSYAIKARRFSTALSVLKDEFLRSRDYPQCPPTSHLFHRFRQLGYACIKYGQFDSAKETFEVISDYESLLDLFICHLNPSAMRRLAQRLEEENADSELRRYCERILRVRSAGWTQGIFANFAAESMVPKGPEWGGGNWEIKTPSTTKSIPQWELAAEVMPYMRTDDGSIPSLSTDHIGVYLGLIKGRGNILEVNDKSLVKAYKSDGTNVKSNGGPGQASLTASTSNQLPSTSAGDSLMNLESLTKVSENSSAADEQAKAEEEFKKSLYGTAGDGSSSDEEGISKTKKLRIRIKDKPATNATVDVDKIKEATQKFKLGDAMGAPIHRTKSLTNQFQELSLNTPQPAVSTTNPTVSTPVDPFGTSSFTQTGPVFSAGPMPTGAAVGPRPIPEDFFQNTIPSLQVAAALPPPGTYLSRYDQNSQGVEPNKVLPNQMPSSVPNVSGAHIPQVPMQPVTTESFGLPGGGVPPQSVNQPVVMPHLNVHSANIPVSTQPLDLSSLEGPGSATAVKPSEPPPPTSVRPGQVPRGAAASVCFKTGLVHLEQNQLPDALSCFDEAFLALAKDNSRGADIKAQATICAQYKIAVTLLQEIGRLQKVQGASAISAKDEMARLSRHLGSLPLQAKHRINCIRTAIKRNMDVQNYGYAKQMLELLLSKAPPGKQDELRSLIDICVQRGLTNKSIDPFEDPSQFCAATLSRLSTIGYDVCDLCGAKFSALASPGCIICGMGSIKRSDALAGPAPVPSPFG</sequence>